<dbReference type="AlphaFoldDB" id="A0A414AG87"/>
<comment type="caution">
    <text evidence="1">The sequence shown here is derived from an EMBL/GenBank/DDBJ whole genome shotgun (WGS) entry which is preliminary data.</text>
</comment>
<evidence type="ECO:0000313" key="2">
    <source>
        <dbReference type="Proteomes" id="UP000283975"/>
    </source>
</evidence>
<gene>
    <name evidence="1" type="ORF">DW839_30655</name>
</gene>
<protein>
    <submittedName>
        <fullName evidence="1">Uncharacterized protein</fullName>
    </submittedName>
</protein>
<reference evidence="1 2" key="1">
    <citation type="submission" date="2018-08" db="EMBL/GenBank/DDBJ databases">
        <title>A genome reference for cultivated species of the human gut microbiota.</title>
        <authorList>
            <person name="Zou Y."/>
            <person name="Xue W."/>
            <person name="Luo G."/>
        </authorList>
    </citation>
    <scope>NUCLEOTIDE SEQUENCE [LARGE SCALE GENOMIC DNA]</scope>
    <source>
        <strain evidence="1 2">AM35-14</strain>
    </source>
</reference>
<accession>A0A414AG87</accession>
<organism evidence="1 2">
    <name type="scientific">Enterocloster bolteae</name>
    <dbReference type="NCBI Taxonomy" id="208479"/>
    <lineage>
        <taxon>Bacteria</taxon>
        <taxon>Bacillati</taxon>
        <taxon>Bacillota</taxon>
        <taxon>Clostridia</taxon>
        <taxon>Lachnospirales</taxon>
        <taxon>Lachnospiraceae</taxon>
        <taxon>Enterocloster</taxon>
    </lineage>
</organism>
<name>A0A414AG87_9FIRM</name>
<proteinExistence type="predicted"/>
<sequence length="136" mass="15593">MAQNGNGVFTIDGVNLRLWVKSLKRNFSVADSENSGRLQSYRMHRDIIGTFYNYTLDIDAERSNPADYDTFYEIISAPVESHNMVFPYGQVTKEFEAYITSGDDDLKINKNGKEGERNHWTGLSITFTAMEPQRRP</sequence>
<evidence type="ECO:0000313" key="1">
    <source>
        <dbReference type="EMBL" id="RHC46889.1"/>
    </source>
</evidence>
<dbReference type="EMBL" id="QSHZ01000059">
    <property type="protein sequence ID" value="RHC46889.1"/>
    <property type="molecule type" value="Genomic_DNA"/>
</dbReference>
<dbReference type="Proteomes" id="UP000283975">
    <property type="component" value="Unassembled WGS sequence"/>
</dbReference>